<dbReference type="STRING" id="1193682.BJP25_07095"/>
<dbReference type="RefSeq" id="WP_075972968.1">
    <property type="nucleotide sequence ID" value="NZ_MKQR01000003.1"/>
</dbReference>
<keyword evidence="1" id="KW-0472">Membrane</keyword>
<dbReference type="OrthoDB" id="3678714at2"/>
<dbReference type="EMBL" id="MKQR01000003">
    <property type="protein sequence ID" value="OLR95247.1"/>
    <property type="molecule type" value="Genomic_DNA"/>
</dbReference>
<evidence type="ECO:0000313" key="2">
    <source>
        <dbReference type="EMBL" id="OLR95247.1"/>
    </source>
</evidence>
<feature type="transmembrane region" description="Helical" evidence="1">
    <location>
        <begin position="36"/>
        <end position="56"/>
    </location>
</feature>
<dbReference type="Proteomes" id="UP000186040">
    <property type="component" value="Unassembled WGS sequence"/>
</dbReference>
<evidence type="ECO:0000313" key="3">
    <source>
        <dbReference type="Proteomes" id="UP000186040"/>
    </source>
</evidence>
<keyword evidence="3" id="KW-1185">Reference proteome</keyword>
<comment type="caution">
    <text evidence="2">The sequence shown here is derived from an EMBL/GenBank/DDBJ whole genome shotgun (WGS) entry which is preliminary data.</text>
</comment>
<keyword evidence="1" id="KW-1133">Transmembrane helix</keyword>
<protein>
    <submittedName>
        <fullName evidence="2">Uncharacterized protein</fullName>
    </submittedName>
</protein>
<gene>
    <name evidence="2" type="ORF">BJP25_07095</name>
</gene>
<organism evidence="2 3">
    <name type="scientific">Actinokineospora bangkokensis</name>
    <dbReference type="NCBI Taxonomy" id="1193682"/>
    <lineage>
        <taxon>Bacteria</taxon>
        <taxon>Bacillati</taxon>
        <taxon>Actinomycetota</taxon>
        <taxon>Actinomycetes</taxon>
        <taxon>Pseudonocardiales</taxon>
        <taxon>Pseudonocardiaceae</taxon>
        <taxon>Actinokineospora</taxon>
    </lineage>
</organism>
<feature type="transmembrane region" description="Helical" evidence="1">
    <location>
        <begin position="232"/>
        <end position="253"/>
    </location>
</feature>
<accession>A0A1Q9LT74</accession>
<proteinExistence type="predicted"/>
<feature type="transmembrane region" description="Helical" evidence="1">
    <location>
        <begin position="205"/>
        <end position="226"/>
    </location>
</feature>
<reference evidence="2 3" key="1">
    <citation type="submission" date="2016-10" db="EMBL/GenBank/DDBJ databases">
        <title>The Draft Genome Sequence of Actinokineospora bangkokensis 44EHWT reveals the biosynthetic pathway of antifungal compounds Thailandins with unusual extender unit butylmalonyl-CoA.</title>
        <authorList>
            <person name="Greule A."/>
            <person name="Intra B."/>
            <person name="Flemming S."/>
            <person name="Rommel M.G."/>
            <person name="Panbangred W."/>
            <person name="Bechthold A."/>
        </authorList>
    </citation>
    <scope>NUCLEOTIDE SEQUENCE [LARGE SCALE GENOMIC DNA]</scope>
    <source>
        <strain evidence="2 3">44EHW</strain>
    </source>
</reference>
<keyword evidence="1" id="KW-0812">Transmembrane</keyword>
<evidence type="ECO:0000256" key="1">
    <source>
        <dbReference type="SAM" id="Phobius"/>
    </source>
</evidence>
<dbReference type="AlphaFoldDB" id="A0A1Q9LT74"/>
<sequence>MESTAPVVRDPAPDRPALADPTTAIILRLRADQSTGLAVVAVLLAFCLTSALLVAAVGVSEYVIGHFAAALSLVFALWAKHHLWGRWLRPARGPRLVHDRPWRALPALVVRGRTRQWASVVQVEEDGVRTAVRVTALSRAHRAVLARTGRAWVVGPDEAGWAALRVDGTHEALPAKALHRVPAAKPEPAFAPPEVCAARELRADLLFAAWFLLAGYLFVGVMSLGVDYAVGKALLVGLGALTLVALLITPALWHLRVNLRLPALVAGARWQRVELSLAPWKARADGTARAAATVHGGGDARLRLPAASVELLGTIWDTGAAWVSGELAAGAWVAVGHPGYGPVAVARVERVEVSERVQDRP</sequence>
<name>A0A1Q9LT74_9PSEU</name>
<feature type="transmembrane region" description="Helical" evidence="1">
    <location>
        <begin position="62"/>
        <end position="79"/>
    </location>
</feature>